<dbReference type="CDD" id="cd00038">
    <property type="entry name" value="CAP_ED"/>
    <property type="match status" value="1"/>
</dbReference>
<dbReference type="Pfam" id="PF00027">
    <property type="entry name" value="cNMP_binding"/>
    <property type="match status" value="1"/>
</dbReference>
<protein>
    <submittedName>
        <fullName evidence="2">Crp/Fnr family transcriptional regulator</fullName>
    </submittedName>
</protein>
<dbReference type="RefSeq" id="WP_051193073.1">
    <property type="nucleotide sequence ID" value="NZ_JBIAQY010000015.1"/>
</dbReference>
<gene>
    <name evidence="2" type="ORF">ACFYXQ_34175</name>
</gene>
<name>A0ABW6SB63_9NOCA</name>
<dbReference type="InterPro" id="IPR000595">
    <property type="entry name" value="cNMP-bd_dom"/>
</dbReference>
<comment type="caution">
    <text evidence="2">The sequence shown here is derived from an EMBL/GenBank/DDBJ whole genome shotgun (WGS) entry which is preliminary data.</text>
</comment>
<proteinExistence type="predicted"/>
<dbReference type="Gene3D" id="2.60.120.10">
    <property type="entry name" value="Jelly Rolls"/>
    <property type="match status" value="1"/>
</dbReference>
<dbReference type="Proteomes" id="UP001601992">
    <property type="component" value="Unassembled WGS sequence"/>
</dbReference>
<dbReference type="InterPro" id="IPR014710">
    <property type="entry name" value="RmlC-like_jellyroll"/>
</dbReference>
<dbReference type="PROSITE" id="PS50042">
    <property type="entry name" value="CNMP_BINDING_3"/>
    <property type="match status" value="1"/>
</dbReference>
<dbReference type="SUPFAM" id="SSF51206">
    <property type="entry name" value="cAMP-binding domain-like"/>
    <property type="match status" value="1"/>
</dbReference>
<reference evidence="2 3" key="1">
    <citation type="submission" date="2024-10" db="EMBL/GenBank/DDBJ databases">
        <title>The Natural Products Discovery Center: Release of the First 8490 Sequenced Strains for Exploring Actinobacteria Biosynthetic Diversity.</title>
        <authorList>
            <person name="Kalkreuter E."/>
            <person name="Kautsar S.A."/>
            <person name="Yang D."/>
            <person name="Bader C.D."/>
            <person name="Teijaro C.N."/>
            <person name="Fluegel L."/>
            <person name="Davis C.M."/>
            <person name="Simpson J.R."/>
            <person name="Lauterbach L."/>
            <person name="Steele A.D."/>
            <person name="Gui C."/>
            <person name="Meng S."/>
            <person name="Li G."/>
            <person name="Viehrig K."/>
            <person name="Ye F."/>
            <person name="Su P."/>
            <person name="Kiefer A.F."/>
            <person name="Nichols A."/>
            <person name="Cepeda A.J."/>
            <person name="Yan W."/>
            <person name="Fan B."/>
            <person name="Jiang Y."/>
            <person name="Adhikari A."/>
            <person name="Zheng C.-J."/>
            <person name="Schuster L."/>
            <person name="Cowan T.M."/>
            <person name="Smanski M.J."/>
            <person name="Chevrette M.G."/>
            <person name="De Carvalho L.P.S."/>
            <person name="Shen B."/>
        </authorList>
    </citation>
    <scope>NUCLEOTIDE SEQUENCE [LARGE SCALE GENOMIC DNA]</scope>
    <source>
        <strain evidence="2 3">NPDC002593</strain>
    </source>
</reference>
<dbReference type="EMBL" id="JBIAQY010000015">
    <property type="protein sequence ID" value="MFF3572828.1"/>
    <property type="molecule type" value="Genomic_DNA"/>
</dbReference>
<feature type="domain" description="Cyclic nucleotide-binding" evidence="1">
    <location>
        <begin position="12"/>
        <end position="81"/>
    </location>
</feature>
<accession>A0ABW6SB63</accession>
<organism evidence="2 3">
    <name type="scientific">Nocardia jiangxiensis</name>
    <dbReference type="NCBI Taxonomy" id="282685"/>
    <lineage>
        <taxon>Bacteria</taxon>
        <taxon>Bacillati</taxon>
        <taxon>Actinomycetota</taxon>
        <taxon>Actinomycetes</taxon>
        <taxon>Mycobacteriales</taxon>
        <taxon>Nocardiaceae</taxon>
        <taxon>Nocardia</taxon>
    </lineage>
</organism>
<keyword evidence="3" id="KW-1185">Reference proteome</keyword>
<evidence type="ECO:0000313" key="2">
    <source>
        <dbReference type="EMBL" id="MFF3572828.1"/>
    </source>
</evidence>
<dbReference type="InterPro" id="IPR018490">
    <property type="entry name" value="cNMP-bd_dom_sf"/>
</dbReference>
<evidence type="ECO:0000259" key="1">
    <source>
        <dbReference type="PROSITE" id="PS50042"/>
    </source>
</evidence>
<evidence type="ECO:0000313" key="3">
    <source>
        <dbReference type="Proteomes" id="UP001601992"/>
    </source>
</evidence>
<sequence length="159" mass="17190">MTTVEELSEFPRLAGLPGSALSVLAAAGQDIVLAPGLALITEGQVADRCWLIHSGRILLTAYVVGRGDVRVQTLGRGELLGWSWRVPPYRWRFSARVVQPTAATEFSAAALNQLTAVDPEFDRALSAMLFEALLERLQATRARLLDLYRNPVDAGSGAS</sequence>